<name>A0ACB0K7P8_TRIPR</name>
<proteinExistence type="predicted"/>
<keyword evidence="2" id="KW-1185">Reference proteome</keyword>
<gene>
    <name evidence="1" type="ORF">MILVUS5_LOCUS19317</name>
</gene>
<comment type="caution">
    <text evidence="1">The sequence shown here is derived from an EMBL/GenBank/DDBJ whole genome shotgun (WGS) entry which is preliminary data.</text>
</comment>
<protein>
    <submittedName>
        <fullName evidence="1">Uncharacterized protein</fullName>
    </submittedName>
</protein>
<evidence type="ECO:0000313" key="1">
    <source>
        <dbReference type="EMBL" id="CAJ2651722.1"/>
    </source>
</evidence>
<evidence type="ECO:0000313" key="2">
    <source>
        <dbReference type="Proteomes" id="UP001177021"/>
    </source>
</evidence>
<dbReference type="EMBL" id="CASHSV030000170">
    <property type="protein sequence ID" value="CAJ2651722.1"/>
    <property type="molecule type" value="Genomic_DNA"/>
</dbReference>
<accession>A0ACB0K7P8</accession>
<sequence length="640" mass="71462">MARLKRPANKNKMESCSSSSQKSGTKSSSSTSSKSLSNRENEIEVQSNPSNTPQTNQPTLETTPAPQSPPPTMVQISEVLIGAIPITCKTVTEPIQCSQTAAEIKTTTPKIKTNPITKKNSTSNKTKKSKSLDVSKVRKSSRLASGAGRRPTIDKTVYSLSDDDSENTHSGSPKAKSVPEIKTYSKRPSSSKHHTKPSKSESSEEDIMIRKLKKPAPLIHEDCQQSFEIFSKKKPVLPGRVYNFDDLINTDHDLTQYTNPLGWTNLFNIRETHYPNLISVFYFNAVISSKQTYIASELKGIKFKVTEQLLSELLDVPSSGHKLYGESWFSMAGVNKETFMSEIYEPGTSLKNPSSSKLKLVFKMFHNMCLHAIFPRKGDIEDHTISEQGQKRKREEFEKDNNLNLLAEVMTTQQEDHPEIVLPVSASEKSKENVSEKTTSIQFNPFVSLEFDNLGHNSENQFTTVLTDGFSNNPVNTSIFSPLMTSPQTSFNTTTSDFLRNFIQTPPEYAQMHQPVFTDAGPSLPSFPPNFASLSSFCTNIPHDSAAYQSSANIHSFTNKSSKKSKVEKDMTKLFQAIKINNTLMNYTIHEHQLFRTWLTEEFCPAMRINPPPSNPPPQVPDFPELDQDSSPDNSPPADP</sequence>
<reference evidence="1" key="1">
    <citation type="submission" date="2023-10" db="EMBL/GenBank/DDBJ databases">
        <authorList>
            <person name="Rodriguez Cubillos JULIANA M."/>
            <person name="De Vega J."/>
        </authorList>
    </citation>
    <scope>NUCLEOTIDE SEQUENCE</scope>
</reference>
<organism evidence="1 2">
    <name type="scientific">Trifolium pratense</name>
    <name type="common">Red clover</name>
    <dbReference type="NCBI Taxonomy" id="57577"/>
    <lineage>
        <taxon>Eukaryota</taxon>
        <taxon>Viridiplantae</taxon>
        <taxon>Streptophyta</taxon>
        <taxon>Embryophyta</taxon>
        <taxon>Tracheophyta</taxon>
        <taxon>Spermatophyta</taxon>
        <taxon>Magnoliopsida</taxon>
        <taxon>eudicotyledons</taxon>
        <taxon>Gunneridae</taxon>
        <taxon>Pentapetalae</taxon>
        <taxon>rosids</taxon>
        <taxon>fabids</taxon>
        <taxon>Fabales</taxon>
        <taxon>Fabaceae</taxon>
        <taxon>Papilionoideae</taxon>
        <taxon>50 kb inversion clade</taxon>
        <taxon>NPAAA clade</taxon>
        <taxon>Hologalegina</taxon>
        <taxon>IRL clade</taxon>
        <taxon>Trifolieae</taxon>
        <taxon>Trifolium</taxon>
    </lineage>
</organism>
<dbReference type="Proteomes" id="UP001177021">
    <property type="component" value="Unassembled WGS sequence"/>
</dbReference>